<protein>
    <submittedName>
        <fullName evidence="2">DUF4198 domain-containing protein</fullName>
    </submittedName>
</protein>
<dbReference type="AlphaFoldDB" id="A0A323UZF5"/>
<dbReference type="Pfam" id="PF10670">
    <property type="entry name" value="DUF4198"/>
    <property type="match status" value="1"/>
</dbReference>
<name>A0A323UZF5_9RHOO</name>
<keyword evidence="1" id="KW-0732">Signal</keyword>
<dbReference type="InterPro" id="IPR019613">
    <property type="entry name" value="DUF4198"/>
</dbReference>
<comment type="caution">
    <text evidence="2">The sequence shown here is derived from an EMBL/GenBank/DDBJ whole genome shotgun (WGS) entry which is preliminary data.</text>
</comment>
<dbReference type="OrthoDB" id="5368503at2"/>
<dbReference type="RefSeq" id="WP_110523138.1">
    <property type="nucleotide sequence ID" value="NZ_QKOE01000002.1"/>
</dbReference>
<organism evidence="2 3">
    <name type="scientific">Parazoarcus communis SWub3 = DSM 12120</name>
    <dbReference type="NCBI Taxonomy" id="1121029"/>
    <lineage>
        <taxon>Bacteria</taxon>
        <taxon>Pseudomonadati</taxon>
        <taxon>Pseudomonadota</taxon>
        <taxon>Betaproteobacteria</taxon>
        <taxon>Rhodocyclales</taxon>
        <taxon>Zoogloeaceae</taxon>
        <taxon>Parazoarcus</taxon>
    </lineage>
</organism>
<accession>A0A323UZF5</accession>
<evidence type="ECO:0000313" key="2">
    <source>
        <dbReference type="EMBL" id="PZA17794.1"/>
    </source>
</evidence>
<sequence>MKLHTLLSKGVIAVALVGTAGTVLAHTAWLEPAGGDGQYRVVFGGHEGKTEPYAASKVGAVSAFATNGAALAVERRDTAEGVQLQVGGKAAVLLMRFDNGIWSKPDGGRSVNKPMNEVAGATSGVHAMKYHKTIAQWTDSATRAWGQPFELVPVEPLQPQAGVPLKLRVLVDGKPAAGIKLAIDEDAPGVTSDAEGLASIVPSAGFNKIWAGQRTEVKGDPRYTTVSIEYILSFQVPPSR</sequence>
<evidence type="ECO:0000256" key="1">
    <source>
        <dbReference type="SAM" id="SignalP"/>
    </source>
</evidence>
<evidence type="ECO:0000313" key="3">
    <source>
        <dbReference type="Proteomes" id="UP000248259"/>
    </source>
</evidence>
<proteinExistence type="predicted"/>
<dbReference type="Proteomes" id="UP000248259">
    <property type="component" value="Unassembled WGS sequence"/>
</dbReference>
<feature type="signal peptide" evidence="1">
    <location>
        <begin position="1"/>
        <end position="25"/>
    </location>
</feature>
<feature type="chain" id="PRO_5016320754" evidence="1">
    <location>
        <begin position="26"/>
        <end position="240"/>
    </location>
</feature>
<keyword evidence="3" id="KW-1185">Reference proteome</keyword>
<dbReference type="EMBL" id="QKOE01000002">
    <property type="protein sequence ID" value="PZA17794.1"/>
    <property type="molecule type" value="Genomic_DNA"/>
</dbReference>
<gene>
    <name evidence="2" type="ORF">DNK49_04505</name>
</gene>
<reference evidence="2 3" key="1">
    <citation type="submission" date="2018-06" db="EMBL/GenBank/DDBJ databases">
        <title>Azoarcus communis strain SWub3 genome.</title>
        <authorList>
            <person name="Zorraquino Salvo V."/>
            <person name="Toubiana D."/>
            <person name="Blumwald E."/>
        </authorList>
    </citation>
    <scope>NUCLEOTIDE SEQUENCE [LARGE SCALE GENOMIC DNA]</scope>
    <source>
        <strain evidence="2 3">SWub3</strain>
    </source>
</reference>